<organism evidence="1 2">
    <name type="scientific">Solanum verrucosum</name>
    <dbReference type="NCBI Taxonomy" id="315347"/>
    <lineage>
        <taxon>Eukaryota</taxon>
        <taxon>Viridiplantae</taxon>
        <taxon>Streptophyta</taxon>
        <taxon>Embryophyta</taxon>
        <taxon>Tracheophyta</taxon>
        <taxon>Spermatophyta</taxon>
        <taxon>Magnoliopsida</taxon>
        <taxon>eudicotyledons</taxon>
        <taxon>Gunneridae</taxon>
        <taxon>Pentapetalae</taxon>
        <taxon>asterids</taxon>
        <taxon>lamiids</taxon>
        <taxon>Solanales</taxon>
        <taxon>Solanaceae</taxon>
        <taxon>Solanoideae</taxon>
        <taxon>Solaneae</taxon>
        <taxon>Solanum</taxon>
    </lineage>
</organism>
<name>A0AAF0UPB1_SOLVR</name>
<protein>
    <submittedName>
        <fullName evidence="1">Uncharacterized protein</fullName>
    </submittedName>
</protein>
<gene>
    <name evidence="1" type="ORF">MTR67_042885</name>
</gene>
<dbReference type="Proteomes" id="UP001234989">
    <property type="component" value="Chromosome 10"/>
</dbReference>
<accession>A0AAF0UPB1</accession>
<keyword evidence="2" id="KW-1185">Reference proteome</keyword>
<dbReference type="EMBL" id="CP133621">
    <property type="protein sequence ID" value="WMV49500.1"/>
    <property type="molecule type" value="Genomic_DNA"/>
</dbReference>
<proteinExistence type="predicted"/>
<reference evidence="1" key="1">
    <citation type="submission" date="2023-08" db="EMBL/GenBank/DDBJ databases">
        <title>A de novo genome assembly of Solanum verrucosum Schlechtendal, a Mexican diploid species geographically isolated from the other diploid A-genome species in potato relatives.</title>
        <authorList>
            <person name="Hosaka K."/>
        </authorList>
    </citation>
    <scope>NUCLEOTIDE SEQUENCE</scope>
    <source>
        <tissue evidence="1">Young leaves</tissue>
    </source>
</reference>
<dbReference type="AlphaFoldDB" id="A0AAF0UPB1"/>
<evidence type="ECO:0000313" key="1">
    <source>
        <dbReference type="EMBL" id="WMV49500.1"/>
    </source>
</evidence>
<sequence length="148" mass="16642">MPMGETSGTMANMLFDPGSTYSYVPIRFASDFEMICDILDAPIRVSTQLESMTWLWPYYVVLNCNTKSVTLEIPGRKKLEWEGVYKPKQAKIISSIRASKLVEQGCLAYLADVRDVEIEAPSIESIHVVSKFSEVFPNDLPGMPLDEI</sequence>
<evidence type="ECO:0000313" key="2">
    <source>
        <dbReference type="Proteomes" id="UP001234989"/>
    </source>
</evidence>